<evidence type="ECO:0000256" key="1">
    <source>
        <dbReference type="ARBA" id="ARBA00002633"/>
    </source>
</evidence>
<keyword evidence="6" id="KW-0699">rRNA-binding</keyword>
<evidence type="ECO:0000256" key="3">
    <source>
        <dbReference type="ARBA" id="ARBA00022980"/>
    </source>
</evidence>
<comment type="similarity">
    <text evidence="2 6">Belongs to the universal ribosomal protein uL10 family.</text>
</comment>
<gene>
    <name evidence="6" type="primary">rplJ</name>
    <name evidence="7" type="ORF">EYH37_03950</name>
</gene>
<evidence type="ECO:0000256" key="4">
    <source>
        <dbReference type="ARBA" id="ARBA00023274"/>
    </source>
</evidence>
<proteinExistence type="inferred from homology"/>
<reference evidence="7" key="1">
    <citation type="journal article" date="2020" name="ISME J.">
        <title>Gammaproteobacteria mediating utilization of methyl-, sulfur- and petroleum organic compounds in deep ocean hydrothermal plumes.</title>
        <authorList>
            <person name="Zhou Z."/>
            <person name="Liu Y."/>
            <person name="Pan J."/>
            <person name="Cron B.R."/>
            <person name="Toner B.M."/>
            <person name="Anantharaman K."/>
            <person name="Breier J.A."/>
            <person name="Dick G.J."/>
            <person name="Li M."/>
        </authorList>
    </citation>
    <scope>NUCLEOTIDE SEQUENCE</scope>
    <source>
        <strain evidence="7">SZUA-1501</strain>
    </source>
</reference>
<evidence type="ECO:0000313" key="7">
    <source>
        <dbReference type="EMBL" id="HIP98499.1"/>
    </source>
</evidence>
<dbReference type="GO" id="GO:0070180">
    <property type="term" value="F:large ribosomal subunit rRNA binding"/>
    <property type="evidence" value="ECO:0007669"/>
    <property type="project" value="UniProtKB-UniRule"/>
</dbReference>
<dbReference type="InterPro" id="IPR047865">
    <property type="entry name" value="Ribosomal_uL10_bac_type"/>
</dbReference>
<dbReference type="PROSITE" id="PS01109">
    <property type="entry name" value="RIBOSOMAL_L10"/>
    <property type="match status" value="1"/>
</dbReference>
<keyword evidence="6" id="KW-0694">RNA-binding</keyword>
<dbReference type="EMBL" id="DQVE01000043">
    <property type="protein sequence ID" value="HIP98499.1"/>
    <property type="molecule type" value="Genomic_DNA"/>
</dbReference>
<dbReference type="InterPro" id="IPR022973">
    <property type="entry name" value="Ribosomal_uL10_bac"/>
</dbReference>
<dbReference type="AlphaFoldDB" id="A0A9D1CFC7"/>
<dbReference type="GO" id="GO:0015934">
    <property type="term" value="C:large ribosomal subunit"/>
    <property type="evidence" value="ECO:0007669"/>
    <property type="project" value="InterPro"/>
</dbReference>
<dbReference type="Pfam" id="PF00466">
    <property type="entry name" value="Ribosomal_L10"/>
    <property type="match status" value="1"/>
</dbReference>
<accession>A0A9D1CFC7</accession>
<comment type="subunit">
    <text evidence="6">Part of the ribosomal stalk of the 50S ribosomal subunit. The N-terminus interacts with L11 and the large rRNA to form the base of the stalk. The C-terminus forms an elongated spine to which L12 dimers bind in a sequential fashion forming a multimeric L10(L12)X complex.</text>
</comment>
<organism evidence="7 8">
    <name type="scientific">Aquifex aeolicus</name>
    <dbReference type="NCBI Taxonomy" id="63363"/>
    <lineage>
        <taxon>Bacteria</taxon>
        <taxon>Pseudomonadati</taxon>
        <taxon>Aquificota</taxon>
        <taxon>Aquificia</taxon>
        <taxon>Aquificales</taxon>
        <taxon>Aquificaceae</taxon>
        <taxon>Aquifex</taxon>
    </lineage>
</organism>
<comment type="caution">
    <text evidence="7">The sequence shown here is derived from an EMBL/GenBank/DDBJ whole genome shotgun (WGS) entry which is preliminary data.</text>
</comment>
<dbReference type="CDD" id="cd05797">
    <property type="entry name" value="Ribosomal_L10"/>
    <property type="match status" value="1"/>
</dbReference>
<protein>
    <recommendedName>
        <fullName evidence="5 6">Large ribosomal subunit protein uL10</fullName>
    </recommendedName>
</protein>
<keyword evidence="4 6" id="KW-0687">Ribonucleoprotein</keyword>
<dbReference type="HAMAP" id="MF_00362">
    <property type="entry name" value="Ribosomal_uL10"/>
    <property type="match status" value="1"/>
</dbReference>
<evidence type="ECO:0000256" key="5">
    <source>
        <dbReference type="ARBA" id="ARBA00035202"/>
    </source>
</evidence>
<evidence type="ECO:0000256" key="6">
    <source>
        <dbReference type="HAMAP-Rule" id="MF_00362"/>
    </source>
</evidence>
<dbReference type="Gene3D" id="3.30.70.1730">
    <property type="match status" value="1"/>
</dbReference>
<sequence length="190" mass="21417">MTGYVVDVNRPNLAKKKELIKGYKERIKKANLVIFIDFSGIDAWPMSQLRMGIREKGGEMVVGRNTLLFRAFMDTPVADHEDEVFTGPTAAIFSYGDMVELTKFVVDEIIKKYETTRIKGGYLVEQNQFLSPQEVEAISKLPSREQALAMLIGAIRGPVQKLYSLLRAVPQNLLLTLKAYEEKKKEGGES</sequence>
<keyword evidence="3 6" id="KW-0689">Ribosomal protein</keyword>
<dbReference type="GO" id="GO:0003735">
    <property type="term" value="F:structural constituent of ribosome"/>
    <property type="evidence" value="ECO:0007669"/>
    <property type="project" value="InterPro"/>
</dbReference>
<name>A0A9D1CFC7_AQUAO</name>
<dbReference type="InterPro" id="IPR001790">
    <property type="entry name" value="Ribosomal_uL10"/>
</dbReference>
<comment type="function">
    <text evidence="1 6">Forms part of the ribosomal stalk, playing a central role in the interaction of the ribosome with GTP-bound translation factors.</text>
</comment>
<dbReference type="Gene3D" id="6.10.250.290">
    <property type="match status" value="1"/>
</dbReference>
<dbReference type="InterPro" id="IPR043141">
    <property type="entry name" value="Ribosomal_uL10-like_sf"/>
</dbReference>
<dbReference type="PANTHER" id="PTHR11560">
    <property type="entry name" value="39S RIBOSOMAL PROTEIN L10, MITOCHONDRIAL"/>
    <property type="match status" value="1"/>
</dbReference>
<dbReference type="Proteomes" id="UP000606463">
    <property type="component" value="Unassembled WGS sequence"/>
</dbReference>
<dbReference type="NCBIfam" id="NF000955">
    <property type="entry name" value="PRK00099.1-1"/>
    <property type="match status" value="1"/>
</dbReference>
<evidence type="ECO:0000256" key="2">
    <source>
        <dbReference type="ARBA" id="ARBA00008889"/>
    </source>
</evidence>
<dbReference type="GO" id="GO:0006412">
    <property type="term" value="P:translation"/>
    <property type="evidence" value="ECO:0007669"/>
    <property type="project" value="UniProtKB-UniRule"/>
</dbReference>
<evidence type="ECO:0000313" key="8">
    <source>
        <dbReference type="Proteomes" id="UP000606463"/>
    </source>
</evidence>
<dbReference type="InterPro" id="IPR002363">
    <property type="entry name" value="Ribosomal_uL10_CS_bac"/>
</dbReference>
<dbReference type="SUPFAM" id="SSF160369">
    <property type="entry name" value="Ribosomal protein L10-like"/>
    <property type="match status" value="1"/>
</dbReference>